<reference evidence="2 3" key="1">
    <citation type="journal article" date="2008" name="Appl. Environ. Microbiol.">
        <title>Genomic insights into Mn(II) oxidation by the marine alphaproteobacterium Aurantimonas sp. strain SI85-9A1.</title>
        <authorList>
            <person name="Dick G.J."/>
            <person name="Podell S."/>
            <person name="Johnson H.A."/>
            <person name="Rivera-Espinoza Y."/>
            <person name="Bernier-Latmani R."/>
            <person name="McCarthy J.K."/>
            <person name="Torpey J.W."/>
            <person name="Clement B.G."/>
            <person name="Gaasterland T."/>
            <person name="Tebo B.M."/>
        </authorList>
    </citation>
    <scope>NUCLEOTIDE SEQUENCE [LARGE SCALE GENOMIC DNA]</scope>
    <source>
        <strain evidence="2 3">SI85-9A1</strain>
    </source>
</reference>
<dbReference type="EMBL" id="AAPJ01000003">
    <property type="protein sequence ID" value="EAS49963.1"/>
    <property type="molecule type" value="Genomic_DNA"/>
</dbReference>
<comment type="caution">
    <text evidence="2">The sequence shown here is derived from an EMBL/GenBank/DDBJ whole genome shotgun (WGS) entry which is preliminary data.</text>
</comment>
<feature type="region of interest" description="Disordered" evidence="1">
    <location>
        <begin position="138"/>
        <end position="157"/>
    </location>
</feature>
<accession>Q1YJ04</accession>
<evidence type="ECO:0000313" key="2">
    <source>
        <dbReference type="EMBL" id="EAS49963.1"/>
    </source>
</evidence>
<gene>
    <name evidence="2" type="ORF">SI859A1_01316</name>
</gene>
<proteinExistence type="predicted"/>
<keyword evidence="3" id="KW-1185">Reference proteome</keyword>
<evidence type="ECO:0000256" key="1">
    <source>
        <dbReference type="SAM" id="MobiDB-lite"/>
    </source>
</evidence>
<feature type="region of interest" description="Disordered" evidence="1">
    <location>
        <begin position="35"/>
        <end position="100"/>
    </location>
</feature>
<evidence type="ECO:0000313" key="3">
    <source>
        <dbReference type="Proteomes" id="UP000000321"/>
    </source>
</evidence>
<protein>
    <submittedName>
        <fullName evidence="2">Uncharacterized protein</fullName>
    </submittedName>
</protein>
<name>Q1YJ04_AURMS</name>
<feature type="compositionally biased region" description="Basic and acidic residues" evidence="1">
    <location>
        <begin position="47"/>
        <end position="60"/>
    </location>
</feature>
<dbReference type="Proteomes" id="UP000000321">
    <property type="component" value="Unassembled WGS sequence"/>
</dbReference>
<feature type="compositionally biased region" description="Basic and acidic residues" evidence="1">
    <location>
        <begin position="72"/>
        <end position="99"/>
    </location>
</feature>
<dbReference type="HOGENOM" id="CLU_113687_0_0_5"/>
<dbReference type="AlphaFoldDB" id="Q1YJ04"/>
<dbReference type="BioCyc" id="AURANTIMONAS:SI859A1_01316-MONOMER"/>
<feature type="compositionally biased region" description="Basic and acidic residues" evidence="1">
    <location>
        <begin position="147"/>
        <end position="157"/>
    </location>
</feature>
<organism evidence="2 3">
    <name type="scientific">Aurantimonas manganoxydans (strain ATCC BAA-1229 / DSM 21871 / SI85-9A1)</name>
    <dbReference type="NCBI Taxonomy" id="287752"/>
    <lineage>
        <taxon>Bacteria</taxon>
        <taxon>Pseudomonadati</taxon>
        <taxon>Pseudomonadota</taxon>
        <taxon>Alphaproteobacteria</taxon>
        <taxon>Hyphomicrobiales</taxon>
        <taxon>Aurantimonadaceae</taxon>
        <taxon>Aurantimonas</taxon>
    </lineage>
</organism>
<sequence>MLNLNAIPFAARCASRNRSWRKRIRLRRGRIPDVHASCDQGMAGRRNKAEKSPGRSDSRRTLGGGSGLSGQIRREERVGQTAADRHGVGRPDGLRDGRNAVRRTVTSADSLVVMSLGRSMVAIAHMLPHPTDIQLSGHRQGRRLRGHCGDIRPNRSD</sequence>